<evidence type="ECO:0000313" key="2">
    <source>
        <dbReference type="EMBL" id="EDK37603.2"/>
    </source>
</evidence>
<dbReference type="EMBL" id="CH408156">
    <property type="protein sequence ID" value="EDK37603.2"/>
    <property type="molecule type" value="Genomic_DNA"/>
</dbReference>
<dbReference type="KEGG" id="pgu:PGUG_01701"/>
<dbReference type="RefSeq" id="XP_001486030.2">
    <property type="nucleotide sequence ID" value="XM_001485980.1"/>
</dbReference>
<proteinExistence type="predicted"/>
<dbReference type="InParanoid" id="A5DEK0"/>
<dbReference type="GeneID" id="5127532"/>
<dbReference type="VEuPathDB" id="FungiDB:PGUG_01701"/>
<evidence type="ECO:0000256" key="1">
    <source>
        <dbReference type="SAM" id="MobiDB-lite"/>
    </source>
</evidence>
<feature type="region of interest" description="Disordered" evidence="1">
    <location>
        <begin position="172"/>
        <end position="208"/>
    </location>
</feature>
<organism evidence="2 3">
    <name type="scientific">Meyerozyma guilliermondii (strain ATCC 6260 / CBS 566 / DSM 6381 / JCM 1539 / NBRC 10279 / NRRL Y-324)</name>
    <name type="common">Yeast</name>
    <name type="synonym">Candida guilliermondii</name>
    <dbReference type="NCBI Taxonomy" id="294746"/>
    <lineage>
        <taxon>Eukaryota</taxon>
        <taxon>Fungi</taxon>
        <taxon>Dikarya</taxon>
        <taxon>Ascomycota</taxon>
        <taxon>Saccharomycotina</taxon>
        <taxon>Pichiomycetes</taxon>
        <taxon>Debaryomycetaceae</taxon>
        <taxon>Meyerozyma</taxon>
    </lineage>
</organism>
<gene>
    <name evidence="2" type="ORF">PGUG_01701</name>
</gene>
<dbReference type="OrthoDB" id="4026783at2759"/>
<feature type="compositionally biased region" description="Low complexity" evidence="1">
    <location>
        <begin position="17"/>
        <end position="29"/>
    </location>
</feature>
<evidence type="ECO:0000313" key="3">
    <source>
        <dbReference type="Proteomes" id="UP000001997"/>
    </source>
</evidence>
<sequence length="208" mass="23289">MDSHLVTLHYDSKKWESAQSRSESSTPSSPNGAFYDQNNTANNESDFSRKSSPPFRMQNDGNGYKMAENEHSVHNKPHDNLYSGMGTFSTTNTIYSPQKVQPSMTHLMDKSTHFTPPISYQALSRPNQTVQSALTAMQNYNIANENAEQEWLRATTTVAERLHHLRETYRTIQSVKRKKSQGRSALLNSTPAPSEDEASQGPDDSSSS</sequence>
<protein>
    <submittedName>
        <fullName evidence="2">Uncharacterized protein</fullName>
    </submittedName>
</protein>
<name>A5DEK0_PICGU</name>
<dbReference type="AlphaFoldDB" id="A5DEK0"/>
<reference evidence="2 3" key="1">
    <citation type="journal article" date="2009" name="Nature">
        <title>Evolution of pathogenicity and sexual reproduction in eight Candida genomes.</title>
        <authorList>
            <person name="Butler G."/>
            <person name="Rasmussen M.D."/>
            <person name="Lin M.F."/>
            <person name="Santos M.A."/>
            <person name="Sakthikumar S."/>
            <person name="Munro C.A."/>
            <person name="Rheinbay E."/>
            <person name="Grabherr M."/>
            <person name="Forche A."/>
            <person name="Reedy J.L."/>
            <person name="Agrafioti I."/>
            <person name="Arnaud M.B."/>
            <person name="Bates S."/>
            <person name="Brown A.J."/>
            <person name="Brunke S."/>
            <person name="Costanzo M.C."/>
            <person name="Fitzpatrick D.A."/>
            <person name="de Groot P.W."/>
            <person name="Harris D."/>
            <person name="Hoyer L.L."/>
            <person name="Hube B."/>
            <person name="Klis F.M."/>
            <person name="Kodira C."/>
            <person name="Lennard N."/>
            <person name="Logue M.E."/>
            <person name="Martin R."/>
            <person name="Neiman A.M."/>
            <person name="Nikolaou E."/>
            <person name="Quail M.A."/>
            <person name="Quinn J."/>
            <person name="Santos M.C."/>
            <person name="Schmitzberger F.F."/>
            <person name="Sherlock G."/>
            <person name="Shah P."/>
            <person name="Silverstein K.A."/>
            <person name="Skrzypek M.S."/>
            <person name="Soll D."/>
            <person name="Staggs R."/>
            <person name="Stansfield I."/>
            <person name="Stumpf M.P."/>
            <person name="Sudbery P.E."/>
            <person name="Srikantha T."/>
            <person name="Zeng Q."/>
            <person name="Berman J."/>
            <person name="Berriman M."/>
            <person name="Heitman J."/>
            <person name="Gow N.A."/>
            <person name="Lorenz M.C."/>
            <person name="Birren B.W."/>
            <person name="Kellis M."/>
            <person name="Cuomo C.A."/>
        </authorList>
    </citation>
    <scope>NUCLEOTIDE SEQUENCE [LARGE SCALE GENOMIC DNA]</scope>
    <source>
        <strain evidence="3">ATCC 6260 / CBS 566 / DSM 6381 / JCM 1539 / NBRC 10279 / NRRL Y-324</strain>
    </source>
</reference>
<feature type="compositionally biased region" description="Polar residues" evidence="1">
    <location>
        <begin position="36"/>
        <end position="45"/>
    </location>
</feature>
<dbReference type="Proteomes" id="UP000001997">
    <property type="component" value="Unassembled WGS sequence"/>
</dbReference>
<dbReference type="HOGENOM" id="CLU_1321326_0_0_1"/>
<keyword evidence="3" id="KW-1185">Reference proteome</keyword>
<accession>A5DEK0</accession>
<feature type="compositionally biased region" description="Polar residues" evidence="1">
    <location>
        <begin position="182"/>
        <end position="192"/>
    </location>
</feature>
<feature type="region of interest" description="Disordered" evidence="1">
    <location>
        <begin position="1"/>
        <end position="67"/>
    </location>
</feature>